<dbReference type="Proteomes" id="UP000247810">
    <property type="component" value="Unassembled WGS sequence"/>
</dbReference>
<evidence type="ECO:0000313" key="3">
    <source>
        <dbReference type="Proteomes" id="UP000247810"/>
    </source>
</evidence>
<protein>
    <submittedName>
        <fullName evidence="2">Uncharacterized protein</fullName>
    </submittedName>
</protein>
<dbReference type="VEuPathDB" id="FungiDB:BO71DRAFT_244515"/>
<sequence>MDGDDPTVGRPASQSGNSGGDPAAAAAPFLQRTASGSVQGRLRSPAVRSTEVVRK</sequence>
<organism evidence="2 3">
    <name type="scientific">Aspergillus ellipticus CBS 707.79</name>
    <dbReference type="NCBI Taxonomy" id="1448320"/>
    <lineage>
        <taxon>Eukaryota</taxon>
        <taxon>Fungi</taxon>
        <taxon>Dikarya</taxon>
        <taxon>Ascomycota</taxon>
        <taxon>Pezizomycotina</taxon>
        <taxon>Eurotiomycetes</taxon>
        <taxon>Eurotiomycetidae</taxon>
        <taxon>Eurotiales</taxon>
        <taxon>Aspergillaceae</taxon>
        <taxon>Aspergillus</taxon>
        <taxon>Aspergillus subgen. Circumdati</taxon>
    </lineage>
</organism>
<dbReference type="EMBL" id="KZ825883">
    <property type="protein sequence ID" value="PYH93908.1"/>
    <property type="molecule type" value="Genomic_DNA"/>
</dbReference>
<name>A0A319E0A7_9EURO</name>
<keyword evidence="3" id="KW-1185">Reference proteome</keyword>
<proteinExistence type="predicted"/>
<gene>
    <name evidence="2" type="ORF">BO71DRAFT_244515</name>
</gene>
<dbReference type="AlphaFoldDB" id="A0A319E0A7"/>
<evidence type="ECO:0000256" key="1">
    <source>
        <dbReference type="SAM" id="MobiDB-lite"/>
    </source>
</evidence>
<evidence type="ECO:0000313" key="2">
    <source>
        <dbReference type="EMBL" id="PYH93908.1"/>
    </source>
</evidence>
<accession>A0A319E0A7</accession>
<feature type="region of interest" description="Disordered" evidence="1">
    <location>
        <begin position="1"/>
        <end position="55"/>
    </location>
</feature>
<reference evidence="2 3" key="1">
    <citation type="submission" date="2018-02" db="EMBL/GenBank/DDBJ databases">
        <title>The genomes of Aspergillus section Nigri reveals drivers in fungal speciation.</title>
        <authorList>
            <consortium name="DOE Joint Genome Institute"/>
            <person name="Vesth T.C."/>
            <person name="Nybo J."/>
            <person name="Theobald S."/>
            <person name="Brandl J."/>
            <person name="Frisvad J.C."/>
            <person name="Nielsen K.F."/>
            <person name="Lyhne E.K."/>
            <person name="Kogle M.E."/>
            <person name="Kuo A."/>
            <person name="Riley R."/>
            <person name="Clum A."/>
            <person name="Nolan M."/>
            <person name="Lipzen A."/>
            <person name="Salamov A."/>
            <person name="Henrissat B."/>
            <person name="Wiebenga A."/>
            <person name="De vries R.P."/>
            <person name="Grigoriev I.V."/>
            <person name="Mortensen U.H."/>
            <person name="Andersen M.R."/>
            <person name="Baker S.E."/>
        </authorList>
    </citation>
    <scope>NUCLEOTIDE SEQUENCE [LARGE SCALE GENOMIC DNA]</scope>
    <source>
        <strain evidence="2 3">CBS 707.79</strain>
    </source>
</reference>